<dbReference type="RefSeq" id="WP_096366946.1">
    <property type="nucleotide sequence ID" value="NZ_AP018052.1"/>
</dbReference>
<keyword evidence="2" id="KW-1185">Reference proteome</keyword>
<sequence length="245" mass="28078">MSPGFSERTFEFCFNAEYCQVNAALLASHPHIPSQQMEKDLGYDVEFRLNHGHYTRSVFFQHKVAAFAEKKAGRNAHFYDAHGGPYFRFPVDNEQHNTLCELSRTKGNAFYCAPRFHLSHELETHFRANSIAGNAILLDPLDVGDIYDADRHNITFAPNGTNPTLHSEVRKFKKSYSGGEDNRPELKQNVLDEGYIEALSQELVMRTRDSRFQAAITKAVERSKPIERVQYLLGHVYQVTWLLLP</sequence>
<dbReference type="Proteomes" id="UP000218765">
    <property type="component" value="Chromosome"/>
</dbReference>
<dbReference type="OrthoDB" id="6809238at2"/>
<accession>A0A1Z4VTD7</accession>
<evidence type="ECO:0000313" key="2">
    <source>
        <dbReference type="Proteomes" id="UP000218765"/>
    </source>
</evidence>
<dbReference type="KEGG" id="ttc:FOKN1_2530"/>
<dbReference type="EMBL" id="AP018052">
    <property type="protein sequence ID" value="BAZ94901.1"/>
    <property type="molecule type" value="Genomic_DNA"/>
</dbReference>
<dbReference type="AlphaFoldDB" id="A0A1Z4VTD7"/>
<reference evidence="1 2" key="1">
    <citation type="submission" date="2017-05" db="EMBL/GenBank/DDBJ databases">
        <title>Thiocyanate degradation by Thiohalobacter thiocyanaticus FOKN1.</title>
        <authorList>
            <person name="Oshiki M."/>
            <person name="Fukushima T."/>
            <person name="Kawano S."/>
            <person name="Nakagawa J."/>
        </authorList>
    </citation>
    <scope>NUCLEOTIDE SEQUENCE [LARGE SCALE GENOMIC DNA]</scope>
    <source>
        <strain evidence="1 2">FOKN1</strain>
    </source>
</reference>
<organism evidence="1 2">
    <name type="scientific">Thiohalobacter thiocyanaticus</name>
    <dbReference type="NCBI Taxonomy" id="585455"/>
    <lineage>
        <taxon>Bacteria</taxon>
        <taxon>Pseudomonadati</taxon>
        <taxon>Pseudomonadota</taxon>
        <taxon>Gammaproteobacteria</taxon>
        <taxon>Thiohalobacterales</taxon>
        <taxon>Thiohalobacteraceae</taxon>
        <taxon>Thiohalobacter</taxon>
    </lineage>
</organism>
<proteinExistence type="predicted"/>
<gene>
    <name evidence="1" type="ORF">FOKN1_2530</name>
</gene>
<protein>
    <submittedName>
        <fullName evidence="1">Uncharacterized protein</fullName>
    </submittedName>
</protein>
<name>A0A1Z4VTD7_9GAMM</name>
<evidence type="ECO:0000313" key="1">
    <source>
        <dbReference type="EMBL" id="BAZ94901.1"/>
    </source>
</evidence>